<dbReference type="InterPro" id="IPR006145">
    <property type="entry name" value="PsdUridine_synth_RsuA/RluA"/>
</dbReference>
<dbReference type="NCBIfam" id="TIGR00005">
    <property type="entry name" value="rluA_subfam"/>
    <property type="match status" value="1"/>
</dbReference>
<dbReference type="GO" id="GO:0003723">
    <property type="term" value="F:RNA binding"/>
    <property type="evidence" value="ECO:0007669"/>
    <property type="project" value="UniProtKB-KW"/>
</dbReference>
<dbReference type="InterPro" id="IPR020103">
    <property type="entry name" value="PsdUridine_synth_cat_dom_sf"/>
</dbReference>
<comment type="similarity">
    <text evidence="1 6">Belongs to the pseudouridine synthase RluA family.</text>
</comment>
<dbReference type="Gene3D" id="3.30.2350.10">
    <property type="entry name" value="Pseudouridine synthase"/>
    <property type="match status" value="1"/>
</dbReference>
<dbReference type="SUPFAM" id="SSF55120">
    <property type="entry name" value="Pseudouridine synthase"/>
    <property type="match status" value="1"/>
</dbReference>
<protein>
    <recommendedName>
        <fullName evidence="6">Pseudouridine synthase</fullName>
        <ecNumber evidence="6">5.4.99.-</ecNumber>
    </recommendedName>
</protein>
<comment type="catalytic activity">
    <reaction evidence="6">
        <text>a uridine in RNA = a pseudouridine in RNA</text>
        <dbReference type="Rhea" id="RHEA:48348"/>
        <dbReference type="Rhea" id="RHEA-COMP:12068"/>
        <dbReference type="Rhea" id="RHEA-COMP:12069"/>
        <dbReference type="ChEBI" id="CHEBI:65314"/>
        <dbReference type="ChEBI" id="CHEBI:65315"/>
    </reaction>
</comment>
<dbReference type="GO" id="GO:0000455">
    <property type="term" value="P:enzyme-directed rRNA pseudouridine synthesis"/>
    <property type="evidence" value="ECO:0007669"/>
    <property type="project" value="TreeGrafter"/>
</dbReference>
<dbReference type="InterPro" id="IPR036986">
    <property type="entry name" value="S4_RNA-bd_sf"/>
</dbReference>
<evidence type="ECO:0000256" key="1">
    <source>
        <dbReference type="ARBA" id="ARBA00010876"/>
    </source>
</evidence>
<dbReference type="GO" id="GO:0160140">
    <property type="term" value="F:23S rRNA pseudouridine(1911/1915/1917) synthase activity"/>
    <property type="evidence" value="ECO:0007669"/>
    <property type="project" value="UniProtKB-EC"/>
</dbReference>
<comment type="function">
    <text evidence="6">Responsible for synthesis of pseudouridine from uracil.</text>
</comment>
<keyword evidence="9" id="KW-1185">Reference proteome</keyword>
<dbReference type="AlphaFoldDB" id="A0A9Q8X159"/>
<reference evidence="8" key="1">
    <citation type="submission" date="2022-05" db="EMBL/GenBank/DDBJ databases">
        <title>Single-amplified genomics reveal most streamlined microbe among free-living bacteria.</title>
        <authorList>
            <person name="Roda-Garcia J."/>
            <person name="Haro-Moreno J.M."/>
            <person name="Rodriguez-Valera F."/>
            <person name="Almagro-Moreno S."/>
            <person name="Lopez-Perez M."/>
        </authorList>
    </citation>
    <scope>NUCLEOTIDE SEQUENCE</scope>
    <source>
        <strain evidence="8">TMED112-D2-2</strain>
    </source>
</reference>
<dbReference type="CDD" id="cd00165">
    <property type="entry name" value="S4"/>
    <property type="match status" value="1"/>
</dbReference>
<evidence type="ECO:0000256" key="5">
    <source>
        <dbReference type="PROSITE-ProRule" id="PRU00182"/>
    </source>
</evidence>
<proteinExistence type="inferred from homology"/>
<evidence type="ECO:0000256" key="3">
    <source>
        <dbReference type="ARBA" id="ARBA00036882"/>
    </source>
</evidence>
<dbReference type="SUPFAM" id="SSF55174">
    <property type="entry name" value="Alpha-L RNA-binding motif"/>
    <property type="match status" value="1"/>
</dbReference>
<feature type="active site" evidence="4">
    <location>
        <position position="135"/>
    </location>
</feature>
<name>A0A9Q8X159_9GAMM</name>
<dbReference type="SMART" id="SM00363">
    <property type="entry name" value="S4"/>
    <property type="match status" value="1"/>
</dbReference>
<evidence type="ECO:0000259" key="7">
    <source>
        <dbReference type="SMART" id="SM00363"/>
    </source>
</evidence>
<dbReference type="PROSITE" id="PS50889">
    <property type="entry name" value="S4"/>
    <property type="match status" value="1"/>
</dbReference>
<evidence type="ECO:0000256" key="6">
    <source>
        <dbReference type="RuleBase" id="RU362028"/>
    </source>
</evidence>
<dbReference type="Gene3D" id="3.10.290.10">
    <property type="entry name" value="RNA-binding S4 domain"/>
    <property type="match status" value="1"/>
</dbReference>
<comment type="catalytic activity">
    <reaction evidence="3">
        <text>uridine(1911/1915/1917) in 23S rRNA = pseudouridine(1911/1915/1917) in 23S rRNA</text>
        <dbReference type="Rhea" id="RHEA:42524"/>
        <dbReference type="Rhea" id="RHEA-COMP:10097"/>
        <dbReference type="Rhea" id="RHEA-COMP:10098"/>
        <dbReference type="ChEBI" id="CHEBI:65314"/>
        <dbReference type="ChEBI" id="CHEBI:65315"/>
        <dbReference type="EC" id="5.4.99.23"/>
    </reaction>
</comment>
<dbReference type="EMBL" id="CP097966">
    <property type="protein sequence ID" value="URQ63304.1"/>
    <property type="molecule type" value="Genomic_DNA"/>
</dbReference>
<dbReference type="Pfam" id="PF00849">
    <property type="entry name" value="PseudoU_synth_2"/>
    <property type="match status" value="1"/>
</dbReference>
<dbReference type="InterPro" id="IPR006225">
    <property type="entry name" value="PsdUridine_synth_RluC/D"/>
</dbReference>
<evidence type="ECO:0000256" key="4">
    <source>
        <dbReference type="PIRSR" id="PIRSR606225-1"/>
    </source>
</evidence>
<evidence type="ECO:0000313" key="9">
    <source>
        <dbReference type="Proteomes" id="UP001056381"/>
    </source>
</evidence>
<dbReference type="InterPro" id="IPR002942">
    <property type="entry name" value="S4_RNA-bd"/>
</dbReference>
<sequence length="305" mass="34848">MITKTFNIDEANINKRLDSFLSDILDDISRGLVQQLIEQGNVLVNDLEVKKNYKLRLNDQIQVILQFPEVIEDEPQNIPLDIVFENEDFYIINKQAGLTVHPGAGQKDNTLLNGLLHLNKKACELSRCGIVHRLDKETSGLMVVAKNHSSQTILTNLIKDRAIERKYYALVHGNVISGGTIDEPIERHPKNRLIFTVDHEGKESKTHYLVKERYENFSLLDVKLETGRTHQIRVHLKHIGFPIAGDKQYTKISNWKGSSEKELNVINSLKGQFLHAYSLAFLFKNKSFSFSAELPDYLTTVLKDL</sequence>
<dbReference type="InterPro" id="IPR050188">
    <property type="entry name" value="RluA_PseudoU_synthase"/>
</dbReference>
<keyword evidence="2 6" id="KW-0413">Isomerase</keyword>
<feature type="domain" description="RNA-binding S4" evidence="7">
    <location>
        <begin position="15"/>
        <end position="72"/>
    </location>
</feature>
<dbReference type="CDD" id="cd02869">
    <property type="entry name" value="PseudoU_synth_RluA_like"/>
    <property type="match status" value="1"/>
</dbReference>
<dbReference type="Proteomes" id="UP001056381">
    <property type="component" value="Chromosome"/>
</dbReference>
<dbReference type="Pfam" id="PF01479">
    <property type="entry name" value="S4"/>
    <property type="match status" value="1"/>
</dbReference>
<evidence type="ECO:0000313" key="8">
    <source>
        <dbReference type="EMBL" id="URQ63304.1"/>
    </source>
</evidence>
<dbReference type="PANTHER" id="PTHR21600">
    <property type="entry name" value="MITOCHONDRIAL RNA PSEUDOURIDINE SYNTHASE"/>
    <property type="match status" value="1"/>
</dbReference>
<dbReference type="InterPro" id="IPR006224">
    <property type="entry name" value="PsdUridine_synth_RluA-like_CS"/>
</dbReference>
<dbReference type="EC" id="5.4.99.-" evidence="6"/>
<gene>
    <name evidence="8" type="ORF">M9B40_00625</name>
</gene>
<dbReference type="PROSITE" id="PS01129">
    <property type="entry name" value="PSI_RLU"/>
    <property type="match status" value="1"/>
</dbReference>
<organism evidence="8 9">
    <name type="scientific">SAR86 cluster bacterium</name>
    <dbReference type="NCBI Taxonomy" id="2030880"/>
    <lineage>
        <taxon>Bacteria</taxon>
        <taxon>Pseudomonadati</taxon>
        <taxon>Pseudomonadota</taxon>
        <taxon>Gammaproteobacteria</taxon>
        <taxon>SAR86 cluster</taxon>
    </lineage>
</organism>
<dbReference type="PANTHER" id="PTHR21600:SF44">
    <property type="entry name" value="RIBOSOMAL LARGE SUBUNIT PSEUDOURIDINE SYNTHASE D"/>
    <property type="match status" value="1"/>
</dbReference>
<accession>A0A9Q8X159</accession>
<keyword evidence="5" id="KW-0694">RNA-binding</keyword>
<evidence type="ECO:0000256" key="2">
    <source>
        <dbReference type="ARBA" id="ARBA00023235"/>
    </source>
</evidence>